<dbReference type="FunCoup" id="A0A6P3ZPR6">
    <property type="interactions" value="554"/>
</dbReference>
<evidence type="ECO:0000256" key="4">
    <source>
        <dbReference type="ARBA" id="ARBA00022679"/>
    </source>
</evidence>
<dbReference type="SUPFAM" id="SSF56112">
    <property type="entry name" value="Protein kinase-like (PK-like)"/>
    <property type="match status" value="1"/>
</dbReference>
<evidence type="ECO:0000259" key="14">
    <source>
        <dbReference type="PROSITE" id="PS50011"/>
    </source>
</evidence>
<dbReference type="PROSITE" id="PS00107">
    <property type="entry name" value="PROTEIN_KINASE_ATP"/>
    <property type="match status" value="1"/>
</dbReference>
<dbReference type="InterPro" id="IPR000719">
    <property type="entry name" value="Prot_kinase_dom"/>
</dbReference>
<keyword evidence="7 12" id="KW-0547">Nucleotide-binding</keyword>
<evidence type="ECO:0000256" key="3">
    <source>
        <dbReference type="ARBA" id="ARBA00022614"/>
    </source>
</evidence>
<evidence type="ECO:0000313" key="16">
    <source>
        <dbReference type="RefSeq" id="XP_015877371.3"/>
    </source>
</evidence>
<dbReference type="Pfam" id="PF00069">
    <property type="entry name" value="Pkinase"/>
    <property type="match status" value="1"/>
</dbReference>
<dbReference type="SMART" id="SM00220">
    <property type="entry name" value="S_TKc"/>
    <property type="match status" value="1"/>
</dbReference>
<dbReference type="InParanoid" id="A0A6P3ZPR6"/>
<accession>A0A6P3ZPR6</accession>
<dbReference type="Proteomes" id="UP001652623">
    <property type="component" value="Chromosome 8"/>
</dbReference>
<dbReference type="InterPro" id="IPR013210">
    <property type="entry name" value="LRR_N_plant-typ"/>
</dbReference>
<dbReference type="KEGG" id="zju:107413836"/>
<dbReference type="AlphaFoldDB" id="A0A6P3ZPR6"/>
<dbReference type="PROSITE" id="PS50011">
    <property type="entry name" value="PROTEIN_KINASE_DOM"/>
    <property type="match status" value="1"/>
</dbReference>
<evidence type="ECO:0000256" key="11">
    <source>
        <dbReference type="ARBA" id="ARBA00023136"/>
    </source>
</evidence>
<keyword evidence="6" id="KW-0677">Repeat</keyword>
<dbReference type="Pfam" id="PF08263">
    <property type="entry name" value="LRRNT_2"/>
    <property type="match status" value="1"/>
</dbReference>
<dbReference type="InterPro" id="IPR008271">
    <property type="entry name" value="Ser/Thr_kinase_AS"/>
</dbReference>
<evidence type="ECO:0000256" key="7">
    <source>
        <dbReference type="ARBA" id="ARBA00022741"/>
    </source>
</evidence>
<feature type="transmembrane region" description="Helical" evidence="13">
    <location>
        <begin position="663"/>
        <end position="685"/>
    </location>
</feature>
<comment type="subcellular location">
    <subcellularLocation>
        <location evidence="1">Membrane</location>
    </subcellularLocation>
</comment>
<dbReference type="PANTHER" id="PTHR27008:SF499">
    <property type="entry name" value="OS06G0581500 PROTEIN"/>
    <property type="match status" value="1"/>
</dbReference>
<dbReference type="Pfam" id="PF00560">
    <property type="entry name" value="LRR_1"/>
    <property type="match status" value="4"/>
</dbReference>
<dbReference type="GeneID" id="107413836"/>
<reference evidence="16" key="1">
    <citation type="submission" date="2025-08" db="UniProtKB">
        <authorList>
            <consortium name="RefSeq"/>
        </authorList>
    </citation>
    <scope>IDENTIFICATION</scope>
    <source>
        <tissue evidence="16">Seedling</tissue>
    </source>
</reference>
<evidence type="ECO:0000256" key="9">
    <source>
        <dbReference type="ARBA" id="ARBA00022840"/>
    </source>
</evidence>
<dbReference type="InterPro" id="IPR017441">
    <property type="entry name" value="Protein_kinase_ATP_BS"/>
</dbReference>
<evidence type="ECO:0000256" key="1">
    <source>
        <dbReference type="ARBA" id="ARBA00004370"/>
    </source>
</evidence>
<evidence type="ECO:0000256" key="10">
    <source>
        <dbReference type="ARBA" id="ARBA00022989"/>
    </source>
</evidence>
<protein>
    <submittedName>
        <fullName evidence="16">Probable LRR receptor-like serine/threonine-protein kinase At3g47570</fullName>
    </submittedName>
</protein>
<keyword evidence="3" id="KW-0433">Leucine-rich repeat</keyword>
<dbReference type="GO" id="GO:0005886">
    <property type="term" value="C:plasma membrane"/>
    <property type="evidence" value="ECO:0007669"/>
    <property type="project" value="UniProtKB-SubCell"/>
</dbReference>
<feature type="binding site" evidence="12">
    <location>
        <position position="749"/>
    </location>
    <ligand>
        <name>ATP</name>
        <dbReference type="ChEBI" id="CHEBI:30616"/>
    </ligand>
</feature>
<evidence type="ECO:0000256" key="5">
    <source>
        <dbReference type="ARBA" id="ARBA00022692"/>
    </source>
</evidence>
<keyword evidence="8" id="KW-0418">Kinase</keyword>
<evidence type="ECO:0000256" key="8">
    <source>
        <dbReference type="ARBA" id="ARBA00022777"/>
    </source>
</evidence>
<evidence type="ECO:0000313" key="15">
    <source>
        <dbReference type="Proteomes" id="UP001652623"/>
    </source>
</evidence>
<dbReference type="SMART" id="SM00369">
    <property type="entry name" value="LRR_TYP"/>
    <property type="match status" value="9"/>
</dbReference>
<keyword evidence="10 13" id="KW-1133">Transmembrane helix</keyword>
<dbReference type="InterPro" id="IPR032675">
    <property type="entry name" value="LRR_dom_sf"/>
</dbReference>
<dbReference type="PANTHER" id="PTHR27008">
    <property type="entry name" value="OS04G0122200 PROTEIN"/>
    <property type="match status" value="1"/>
</dbReference>
<keyword evidence="11 13" id="KW-0472">Membrane</keyword>
<keyword evidence="5 13" id="KW-0812">Transmembrane</keyword>
<dbReference type="GO" id="GO:0005524">
    <property type="term" value="F:ATP binding"/>
    <property type="evidence" value="ECO:0007669"/>
    <property type="project" value="UniProtKB-UniRule"/>
</dbReference>
<keyword evidence="15" id="KW-1185">Reference proteome</keyword>
<dbReference type="Gene3D" id="3.30.200.20">
    <property type="entry name" value="Phosphorylase Kinase, domain 1"/>
    <property type="match status" value="1"/>
</dbReference>
<gene>
    <name evidence="16" type="primary">LOC107413836</name>
</gene>
<dbReference type="PROSITE" id="PS00108">
    <property type="entry name" value="PROTEIN_KINASE_ST"/>
    <property type="match status" value="1"/>
</dbReference>
<sequence length="1030" mass="112841">MAPWSLRFYRSLFLSNFFFCVNLLSQNSISINTIAISTLGNDSDKVSLLTLKSDLVAGGSTITGALSSWNDSVHFCQWQGVTCGHRHERVTVLKLGDQGLSCTIPSSIRNLTFLRRLNLSNNDLHGIIPKEIGWLSRLEHLDLSRNSLEGAIPVELANCTTLKNITLHHNNLRGGIPFQLGTMLGMYEMWLGYNGLTGSIPSSLGNLSSLRLLSLRRNTLEGSIPRDIGRLKSLEYIELTENNLSGILPSSFCNLSSLIQIRLIDNQFSGDLPNIGLCFPRLYKIGLGVNQFTGTIPSSITNISGIEVFDVGENRLNGRVPENMGFLQGMKWLSLGSNNLGSGKEGDLRFLVSLTNLSSLRVLAISNNHFGGALPTSIANLSTQLITFALERNEIYGSIHAGIENLLNLSAFTLGRNYLTGKVPSSIGKLQKLGILGLEENMLSGSIPPSLGNLTQLIEISLAVNYLNGSLPLSLTNCTNVQTLSLPQNKFSSNIPSQFFDSFDELIFLQLHQNSFTGFLPAGVGNLKNLQEFSLHDNNLSGEIPKELGNCPKLEVLLMGGNYFQGHVPPSLSLLVSIQILDLSLNNLSGMLPKDLQSLRGLRSLNLSFNQLEGEVPTGGIFSNVSGVFITGNRKLCGGIPALKLPACSMLESRRPNSTRPSLAVIFVIIFIGVVVFSSLVIFIINRRSPKGKSTPSPYQGVNEHYRISYKELHKATEGFASPNLIGMGSFGSVYKGILNEEEHPIAVKVLNLRQCGAPESFVAECEALRRIRHRNLLKIITSCSSVDFEGNDFMALVFEFMPNGSLENWMHVNFQHHTKSLNLVQRLNIGIDVASALNYLHYHCQPPIVHCDLKPSNILLDSDFSAHLADFGLAKLLFEADENFSKALVSSAAVRGSIGYITPEYGMGSDVSIQGDVYSYGILVLEMVTGKRPTDEMFKDGQNLHGLCKMAYPEAVQEIVDPYLLNTELYEDTDIAKVSSKLMDCLVSIVQVGLACSAESPTDRMDIKDALVKMQRTKKAFIGNIIGER</sequence>
<keyword evidence="4" id="KW-0808">Transferase</keyword>
<dbReference type="InterPro" id="IPR003591">
    <property type="entry name" value="Leu-rich_rpt_typical-subtyp"/>
</dbReference>
<comment type="similarity">
    <text evidence="2">Belongs to the protein kinase superfamily. Ser/Thr protein kinase family.</text>
</comment>
<dbReference type="GO" id="GO:0004674">
    <property type="term" value="F:protein serine/threonine kinase activity"/>
    <property type="evidence" value="ECO:0007669"/>
    <property type="project" value="UniProtKB-KW"/>
</dbReference>
<evidence type="ECO:0000256" key="6">
    <source>
        <dbReference type="ARBA" id="ARBA00022737"/>
    </source>
</evidence>
<evidence type="ECO:0000256" key="13">
    <source>
        <dbReference type="SAM" id="Phobius"/>
    </source>
</evidence>
<dbReference type="InterPro" id="IPR011009">
    <property type="entry name" value="Kinase-like_dom_sf"/>
</dbReference>
<name>A0A6P3ZPR6_ZIZJJ</name>
<evidence type="ECO:0000256" key="2">
    <source>
        <dbReference type="ARBA" id="ARBA00008684"/>
    </source>
</evidence>
<evidence type="ECO:0000256" key="12">
    <source>
        <dbReference type="PROSITE-ProRule" id="PRU10141"/>
    </source>
</evidence>
<keyword evidence="9 12" id="KW-0067">ATP-binding</keyword>
<dbReference type="InterPro" id="IPR001611">
    <property type="entry name" value="Leu-rich_rpt"/>
</dbReference>
<dbReference type="RefSeq" id="XP_015877371.3">
    <property type="nucleotide sequence ID" value="XM_016021885.4"/>
</dbReference>
<dbReference type="Gene3D" id="3.80.10.10">
    <property type="entry name" value="Ribonuclease Inhibitor"/>
    <property type="match status" value="2"/>
</dbReference>
<dbReference type="Gene3D" id="1.10.510.10">
    <property type="entry name" value="Transferase(Phosphotransferase) domain 1"/>
    <property type="match status" value="1"/>
</dbReference>
<dbReference type="SUPFAM" id="SSF52058">
    <property type="entry name" value="L domain-like"/>
    <property type="match status" value="2"/>
</dbReference>
<dbReference type="Pfam" id="PF13855">
    <property type="entry name" value="LRR_8"/>
    <property type="match status" value="1"/>
</dbReference>
<dbReference type="GO" id="GO:0009791">
    <property type="term" value="P:post-embryonic development"/>
    <property type="evidence" value="ECO:0007669"/>
    <property type="project" value="UniProtKB-ARBA"/>
</dbReference>
<proteinExistence type="inferred from homology"/>
<organism evidence="15 16">
    <name type="scientific">Ziziphus jujuba</name>
    <name type="common">Chinese jujube</name>
    <name type="synonym">Ziziphus sativa</name>
    <dbReference type="NCBI Taxonomy" id="326968"/>
    <lineage>
        <taxon>Eukaryota</taxon>
        <taxon>Viridiplantae</taxon>
        <taxon>Streptophyta</taxon>
        <taxon>Embryophyta</taxon>
        <taxon>Tracheophyta</taxon>
        <taxon>Spermatophyta</taxon>
        <taxon>Magnoliopsida</taxon>
        <taxon>eudicotyledons</taxon>
        <taxon>Gunneridae</taxon>
        <taxon>Pentapetalae</taxon>
        <taxon>rosids</taxon>
        <taxon>fabids</taxon>
        <taxon>Rosales</taxon>
        <taxon>Rhamnaceae</taxon>
        <taxon>Paliureae</taxon>
        <taxon>Ziziphus</taxon>
    </lineage>
</organism>
<feature type="domain" description="Protein kinase" evidence="14">
    <location>
        <begin position="720"/>
        <end position="1023"/>
    </location>
</feature>
<dbReference type="InterPro" id="IPR051809">
    <property type="entry name" value="Plant_receptor-like_S/T_kinase"/>
</dbReference>